<reference evidence="6" key="1">
    <citation type="submission" date="2018-01" db="EMBL/GenBank/DDBJ databases">
        <authorList>
            <person name="Alioto T."/>
            <person name="Alioto T."/>
        </authorList>
    </citation>
    <scope>NUCLEOTIDE SEQUENCE [LARGE SCALE GENOMIC DNA]</scope>
</reference>
<dbReference type="EMBL" id="OUUW01000008">
    <property type="protein sequence ID" value="SPP84590.1"/>
    <property type="molecule type" value="Genomic_DNA"/>
</dbReference>
<evidence type="ECO:0000313" key="5">
    <source>
        <dbReference type="EMBL" id="SPP84590.1"/>
    </source>
</evidence>
<dbReference type="STRING" id="7266.A0A3B0K906"/>
<feature type="signal peptide" evidence="4">
    <location>
        <begin position="1"/>
        <end position="19"/>
    </location>
</feature>
<dbReference type="GO" id="GO:0005615">
    <property type="term" value="C:extracellular space"/>
    <property type="evidence" value="ECO:0007669"/>
    <property type="project" value="TreeGrafter"/>
</dbReference>
<keyword evidence="6" id="KW-1185">Reference proteome</keyword>
<dbReference type="Gene3D" id="3.15.10.30">
    <property type="entry name" value="Haemolymph juvenile hormone binding protein"/>
    <property type="match status" value="1"/>
</dbReference>
<dbReference type="GO" id="GO:0007623">
    <property type="term" value="P:circadian rhythm"/>
    <property type="evidence" value="ECO:0007669"/>
    <property type="project" value="UniProtKB-ARBA"/>
</dbReference>
<dbReference type="Proteomes" id="UP000268350">
    <property type="component" value="Unassembled WGS sequence"/>
</dbReference>
<dbReference type="OMA" id="PEYVKQC"/>
<gene>
    <name evidence="5" type="ORF">DGUA_6G017206</name>
</gene>
<proteinExistence type="inferred from homology"/>
<organism evidence="5 6">
    <name type="scientific">Drosophila guanche</name>
    <name type="common">Fruit fly</name>
    <dbReference type="NCBI Taxonomy" id="7266"/>
    <lineage>
        <taxon>Eukaryota</taxon>
        <taxon>Metazoa</taxon>
        <taxon>Ecdysozoa</taxon>
        <taxon>Arthropoda</taxon>
        <taxon>Hexapoda</taxon>
        <taxon>Insecta</taxon>
        <taxon>Pterygota</taxon>
        <taxon>Neoptera</taxon>
        <taxon>Endopterygota</taxon>
        <taxon>Diptera</taxon>
        <taxon>Brachycera</taxon>
        <taxon>Muscomorpha</taxon>
        <taxon>Ephydroidea</taxon>
        <taxon>Drosophilidae</taxon>
        <taxon>Drosophila</taxon>
        <taxon>Sophophora</taxon>
    </lineage>
</organism>
<evidence type="ECO:0000256" key="2">
    <source>
        <dbReference type="ARBA" id="ARBA00023108"/>
    </source>
</evidence>
<protein>
    <submittedName>
        <fullName evidence="5">Blast:Circadian clock-controlled protein</fullName>
    </submittedName>
</protein>
<dbReference type="AlphaFoldDB" id="A0A3B0K906"/>
<evidence type="ECO:0000256" key="4">
    <source>
        <dbReference type="SAM" id="SignalP"/>
    </source>
</evidence>
<dbReference type="Pfam" id="PF06585">
    <property type="entry name" value="JHBP"/>
    <property type="match status" value="1"/>
</dbReference>
<comment type="similarity">
    <text evidence="3">Belongs to the TO family.</text>
</comment>
<dbReference type="FunFam" id="3.15.10.30:FF:000001">
    <property type="entry name" value="Takeout-like protein 1"/>
    <property type="match status" value="1"/>
</dbReference>
<dbReference type="SMART" id="SM00700">
    <property type="entry name" value="JHBP"/>
    <property type="match status" value="1"/>
</dbReference>
<sequence>MLKYVCLVIVLQTLWMVQAEAPAYIKQCQRDDPKLVECFMSAIEHLKPYLADGIPEIQLPSVEPFKMDSLALQLTEGPQGYKITLKNMEAFGASNFQVKSLKLSENNEPFKAKIVMPKLKIEAKYTSSGVLLILPASGGGDFHANFEGVSADLTGKTSVRTSKGENHLHIDSLSLVLDVKDVKMSISGAFNNNRILLEATNLFLRDNSQIVLEAMQAQLQKKLASEFGKLANQLLKNVPIEQFYVN</sequence>
<keyword evidence="1 4" id="KW-0732">Signal</keyword>
<accession>A0A3B0K906</accession>
<evidence type="ECO:0000313" key="6">
    <source>
        <dbReference type="Proteomes" id="UP000268350"/>
    </source>
</evidence>
<dbReference type="InterPro" id="IPR038606">
    <property type="entry name" value="To_sf"/>
</dbReference>
<name>A0A3B0K906_DROGU</name>
<keyword evidence="2" id="KW-0090">Biological rhythms</keyword>
<dbReference type="InterPro" id="IPR010562">
    <property type="entry name" value="Haemolymph_juvenile_hormone-bd"/>
</dbReference>
<dbReference type="OrthoDB" id="8185902at2759"/>
<evidence type="ECO:0000256" key="1">
    <source>
        <dbReference type="ARBA" id="ARBA00022729"/>
    </source>
</evidence>
<feature type="chain" id="PRO_5017481233" evidence="4">
    <location>
        <begin position="20"/>
        <end position="246"/>
    </location>
</feature>
<evidence type="ECO:0000256" key="3">
    <source>
        <dbReference type="ARBA" id="ARBA00060902"/>
    </source>
</evidence>
<dbReference type="PANTHER" id="PTHR11008">
    <property type="entry name" value="PROTEIN TAKEOUT-LIKE PROTEIN"/>
    <property type="match status" value="1"/>
</dbReference>
<dbReference type="PANTHER" id="PTHR11008:SF41">
    <property type="entry name" value="RE70318P"/>
    <property type="match status" value="1"/>
</dbReference>